<accession>A0ABU1NV29</accession>
<dbReference type="EMBL" id="JAVDSB010000002">
    <property type="protein sequence ID" value="MDR6550941.1"/>
    <property type="molecule type" value="Genomic_DNA"/>
</dbReference>
<keyword evidence="2" id="KW-1185">Reference proteome</keyword>
<proteinExistence type="predicted"/>
<name>A0ABU1NV29_9BACL</name>
<organism evidence="1 2">
    <name type="scientific">Paenibacillus qinlingensis</name>
    <dbReference type="NCBI Taxonomy" id="1837343"/>
    <lineage>
        <taxon>Bacteria</taxon>
        <taxon>Bacillati</taxon>
        <taxon>Bacillota</taxon>
        <taxon>Bacilli</taxon>
        <taxon>Bacillales</taxon>
        <taxon>Paenibacillaceae</taxon>
        <taxon>Paenibacillus</taxon>
    </lineage>
</organism>
<reference evidence="1 2" key="1">
    <citation type="submission" date="2023-07" db="EMBL/GenBank/DDBJ databases">
        <title>Sorghum-associated microbial communities from plants grown in Nebraska, USA.</title>
        <authorList>
            <person name="Schachtman D."/>
        </authorList>
    </citation>
    <scope>NUCLEOTIDE SEQUENCE [LARGE SCALE GENOMIC DNA]</scope>
    <source>
        <strain evidence="1 2">CC258</strain>
    </source>
</reference>
<gene>
    <name evidence="1" type="ORF">J2736_002128</name>
</gene>
<comment type="caution">
    <text evidence="1">The sequence shown here is derived from an EMBL/GenBank/DDBJ whole genome shotgun (WGS) entry which is preliminary data.</text>
</comment>
<protein>
    <submittedName>
        <fullName evidence="1">Uncharacterized protein</fullName>
    </submittedName>
</protein>
<dbReference type="Proteomes" id="UP001267290">
    <property type="component" value="Unassembled WGS sequence"/>
</dbReference>
<sequence length="113" mass="12861">MKNQDLCEERIEKIIKVSWESQKDEVPETLEGKLLHDAHMIEGGKTYLIVKTLCTGTARGQSLEQTLDFIESHVLGKGECYLPEAQAVYFDMQQFAGTFIKELREGLQTPSLR</sequence>
<evidence type="ECO:0000313" key="1">
    <source>
        <dbReference type="EMBL" id="MDR6550941.1"/>
    </source>
</evidence>
<evidence type="ECO:0000313" key="2">
    <source>
        <dbReference type="Proteomes" id="UP001267290"/>
    </source>
</evidence>
<dbReference type="RefSeq" id="WP_310226174.1">
    <property type="nucleotide sequence ID" value="NZ_JAVDSB010000002.1"/>
</dbReference>